<reference evidence="2 3" key="1">
    <citation type="submission" date="2023-07" db="EMBL/GenBank/DDBJ databases">
        <title>Sorghum-associated microbial communities from plants grown in Nebraska, USA.</title>
        <authorList>
            <person name="Schachtman D."/>
        </authorList>
    </citation>
    <scope>NUCLEOTIDE SEQUENCE [LARGE SCALE GENOMIC DNA]</scope>
    <source>
        <strain evidence="2 3">4129</strain>
    </source>
</reference>
<keyword evidence="3" id="KW-1185">Reference proteome</keyword>
<gene>
    <name evidence="2" type="ORF">J2W48_000505</name>
</gene>
<keyword evidence="2" id="KW-0966">Cell projection</keyword>
<feature type="signal peptide" evidence="1">
    <location>
        <begin position="1"/>
        <end position="18"/>
    </location>
</feature>
<name>A0ABU1Y2X8_9FLAO</name>
<evidence type="ECO:0000256" key="1">
    <source>
        <dbReference type="SAM" id="SignalP"/>
    </source>
</evidence>
<sequence>MKKTISLLLLFLSALVYSQENDDFTQRLKAINTSNVVYYNVEGVDFSSQTYNYDFSEKSLKKIYKKFNIKDSDLKNKEKFLSNNNLHIVKTKNITENLVQTNSYYFVEDNSKTITIVWFGYYNKPDEDFEKQYINRILKNEIPKDVFESMNIDSIGFAGRKIKLGNNCSWTNVNTVQCPYNGEMNWSIHKNIESAKTSVENQFTVTKSKNGIKIISEEQTAVIFEGTETTAKKVVFDFSGMKSLLAGMSGGKTLTVFYVAEKVRDNFVSCVMSFWNNDNLSKNGLAPLLEKVMHLKK</sequence>
<keyword evidence="2" id="KW-0969">Cilium</keyword>
<proteinExistence type="predicted"/>
<organism evidence="2 3">
    <name type="scientific">Flavobacterium piscis</name>
    <dbReference type="NCBI Taxonomy" id="1114874"/>
    <lineage>
        <taxon>Bacteria</taxon>
        <taxon>Pseudomonadati</taxon>
        <taxon>Bacteroidota</taxon>
        <taxon>Flavobacteriia</taxon>
        <taxon>Flavobacteriales</taxon>
        <taxon>Flavobacteriaceae</taxon>
        <taxon>Flavobacterium</taxon>
    </lineage>
</organism>
<keyword evidence="1" id="KW-0732">Signal</keyword>
<comment type="caution">
    <text evidence="2">The sequence shown here is derived from an EMBL/GenBank/DDBJ whole genome shotgun (WGS) entry which is preliminary data.</text>
</comment>
<dbReference type="EMBL" id="JAVDWQ010000001">
    <property type="protein sequence ID" value="MDR7208584.1"/>
    <property type="molecule type" value="Genomic_DNA"/>
</dbReference>
<protein>
    <submittedName>
        <fullName evidence="2">Archaellum component FlaF (FlaF/FlaG flagellin family)</fullName>
    </submittedName>
</protein>
<evidence type="ECO:0000313" key="3">
    <source>
        <dbReference type="Proteomes" id="UP001269081"/>
    </source>
</evidence>
<dbReference type="Proteomes" id="UP001269081">
    <property type="component" value="Unassembled WGS sequence"/>
</dbReference>
<evidence type="ECO:0000313" key="2">
    <source>
        <dbReference type="EMBL" id="MDR7208584.1"/>
    </source>
</evidence>
<feature type="chain" id="PRO_5046195819" evidence="1">
    <location>
        <begin position="19"/>
        <end position="297"/>
    </location>
</feature>
<dbReference type="RefSeq" id="WP_310277561.1">
    <property type="nucleotide sequence ID" value="NZ_JAVDWQ010000001.1"/>
</dbReference>
<accession>A0ABU1Y2X8</accession>
<keyword evidence="2" id="KW-0282">Flagellum</keyword>